<feature type="domain" description="FtsX extracellular" evidence="3">
    <location>
        <begin position="110"/>
        <end position="193"/>
    </location>
</feature>
<evidence type="ECO:0000259" key="3">
    <source>
        <dbReference type="Pfam" id="PF18075"/>
    </source>
</evidence>
<dbReference type="EMBL" id="JABVEC010000055">
    <property type="protein sequence ID" value="MBC6471040.1"/>
    <property type="molecule type" value="Genomic_DNA"/>
</dbReference>
<reference evidence="4 5" key="1">
    <citation type="submission" date="2020-06" db="EMBL/GenBank/DDBJ databases">
        <title>Actinomadura xiongansis sp. nov., isolated from soil of Baiyangdian.</title>
        <authorList>
            <person name="Zhang X."/>
        </authorList>
    </citation>
    <scope>NUCLEOTIDE SEQUENCE [LARGE SCALE GENOMIC DNA]</scope>
    <source>
        <strain evidence="4 5">HBUM206468</strain>
    </source>
</reference>
<feature type="region of interest" description="Disordered" evidence="1">
    <location>
        <begin position="60"/>
        <end position="87"/>
    </location>
</feature>
<proteinExistence type="predicted"/>
<dbReference type="Gene3D" id="3.30.70.3040">
    <property type="match status" value="1"/>
</dbReference>
<evidence type="ECO:0000313" key="5">
    <source>
        <dbReference type="Proteomes" id="UP000805614"/>
    </source>
</evidence>
<dbReference type="InterPro" id="IPR040690">
    <property type="entry name" value="FtsX_ECD"/>
</dbReference>
<comment type="caution">
    <text evidence="4">The sequence shown here is derived from an EMBL/GenBank/DDBJ whole genome shotgun (WGS) entry which is preliminary data.</text>
</comment>
<gene>
    <name evidence="4" type="ORF">HKK74_36950</name>
</gene>
<dbReference type="Proteomes" id="UP000805614">
    <property type="component" value="Unassembled WGS sequence"/>
</dbReference>
<keyword evidence="2" id="KW-0472">Membrane</keyword>
<dbReference type="RefSeq" id="WP_187248082.1">
    <property type="nucleotide sequence ID" value="NZ_BAAAOK010000009.1"/>
</dbReference>
<dbReference type="Pfam" id="PF18075">
    <property type="entry name" value="FtsX_ECD"/>
    <property type="match status" value="1"/>
</dbReference>
<evidence type="ECO:0000313" key="4">
    <source>
        <dbReference type="EMBL" id="MBC6471040.1"/>
    </source>
</evidence>
<keyword evidence="5" id="KW-1185">Reference proteome</keyword>
<name>A0ABR7M2U6_9ACTN</name>
<evidence type="ECO:0000256" key="2">
    <source>
        <dbReference type="SAM" id="Phobius"/>
    </source>
</evidence>
<feature type="transmembrane region" description="Helical" evidence="2">
    <location>
        <begin position="41"/>
        <end position="60"/>
    </location>
</feature>
<sequence>MNSTEEQLRAAMSAVGDTLGQEDIRPLARPAGRRSHPSRRAALIATAASVAAVVIGVSIATGSGGSGGPRPALGSSPSARTTPDGAPPKADVLIMLCGRTSANPTCDRTAVTRAQVDGIKNDLMDMPAVRKVEFVSSREAHEGLLNGPARDDPVVVGGRPEDVAAMFRVDLRDPDDRRIVMNAFLGRPGVDLVVTGDGTALPPR</sequence>
<keyword evidence="2" id="KW-1133">Transmembrane helix</keyword>
<organism evidence="4 5">
    <name type="scientific">Actinomadura alba</name>
    <dbReference type="NCBI Taxonomy" id="406431"/>
    <lineage>
        <taxon>Bacteria</taxon>
        <taxon>Bacillati</taxon>
        <taxon>Actinomycetota</taxon>
        <taxon>Actinomycetes</taxon>
        <taxon>Streptosporangiales</taxon>
        <taxon>Thermomonosporaceae</taxon>
        <taxon>Actinomadura</taxon>
    </lineage>
</organism>
<feature type="region of interest" description="Disordered" evidence="1">
    <location>
        <begin position="14"/>
        <end position="39"/>
    </location>
</feature>
<accession>A0ABR7M2U6</accession>
<keyword evidence="2" id="KW-0812">Transmembrane</keyword>
<protein>
    <recommendedName>
        <fullName evidence="3">FtsX extracellular domain-containing protein</fullName>
    </recommendedName>
</protein>
<evidence type="ECO:0000256" key="1">
    <source>
        <dbReference type="SAM" id="MobiDB-lite"/>
    </source>
</evidence>